<organism evidence="2 3">
    <name type="scientific">Octopus vulgaris</name>
    <name type="common">Common octopus</name>
    <dbReference type="NCBI Taxonomy" id="6645"/>
    <lineage>
        <taxon>Eukaryota</taxon>
        <taxon>Metazoa</taxon>
        <taxon>Spiralia</taxon>
        <taxon>Lophotrochozoa</taxon>
        <taxon>Mollusca</taxon>
        <taxon>Cephalopoda</taxon>
        <taxon>Coleoidea</taxon>
        <taxon>Octopodiformes</taxon>
        <taxon>Octopoda</taxon>
        <taxon>Incirrata</taxon>
        <taxon>Octopodidae</taxon>
        <taxon>Octopus</taxon>
    </lineage>
</organism>
<dbReference type="AlphaFoldDB" id="A0AA36EVS2"/>
<evidence type="ECO:0000313" key="3">
    <source>
        <dbReference type="Proteomes" id="UP001162480"/>
    </source>
</evidence>
<protein>
    <submittedName>
        <fullName evidence="2">Uncharacterized protein</fullName>
    </submittedName>
</protein>
<feature type="compositionally biased region" description="Basic and acidic residues" evidence="1">
    <location>
        <begin position="50"/>
        <end position="61"/>
    </location>
</feature>
<accession>A0AA36EVS2</accession>
<sequence>MLVLPHKSFFFSHIVESLRNVYQHNEYNSRFEVVKSDNGDDNNDVSFPDNTDKNWEDKNEGDCEGGDDNVSYGHENEKGESEDNYYDNDE</sequence>
<reference evidence="2" key="1">
    <citation type="submission" date="2023-08" db="EMBL/GenBank/DDBJ databases">
        <authorList>
            <person name="Alioto T."/>
            <person name="Alioto T."/>
            <person name="Gomez Garrido J."/>
        </authorList>
    </citation>
    <scope>NUCLEOTIDE SEQUENCE</scope>
</reference>
<proteinExistence type="predicted"/>
<name>A0AA36EVS2_OCTVU</name>
<evidence type="ECO:0000313" key="2">
    <source>
        <dbReference type="EMBL" id="CAI9714817.1"/>
    </source>
</evidence>
<dbReference type="EMBL" id="OX597814">
    <property type="protein sequence ID" value="CAI9714817.1"/>
    <property type="molecule type" value="Genomic_DNA"/>
</dbReference>
<gene>
    <name evidence="2" type="ORF">OCTVUL_1B029506</name>
</gene>
<evidence type="ECO:0000256" key="1">
    <source>
        <dbReference type="SAM" id="MobiDB-lite"/>
    </source>
</evidence>
<keyword evidence="3" id="KW-1185">Reference proteome</keyword>
<dbReference type="Proteomes" id="UP001162480">
    <property type="component" value="Chromosome 1"/>
</dbReference>
<feature type="region of interest" description="Disordered" evidence="1">
    <location>
        <begin position="33"/>
        <end position="90"/>
    </location>
</feature>